<feature type="compositionally biased region" description="Low complexity" evidence="1">
    <location>
        <begin position="76"/>
        <end position="87"/>
    </location>
</feature>
<dbReference type="Gene3D" id="2.70.70.10">
    <property type="entry name" value="Glucose Permease (Domain IIA)"/>
    <property type="match status" value="1"/>
</dbReference>
<comment type="caution">
    <text evidence="4">The sequence shown here is derived from an EMBL/GenBank/DDBJ whole genome shotgun (WGS) entry which is preliminary data.</text>
</comment>
<keyword evidence="2" id="KW-0472">Membrane</keyword>
<dbReference type="Pfam" id="PF01551">
    <property type="entry name" value="Peptidase_M23"/>
    <property type="match status" value="1"/>
</dbReference>
<dbReference type="STRING" id="297318.BK138_28440"/>
<keyword evidence="2" id="KW-0812">Transmembrane</keyword>
<reference evidence="4 5" key="1">
    <citation type="submission" date="2016-11" db="EMBL/GenBank/DDBJ databases">
        <title>Paenibacillus species isolates.</title>
        <authorList>
            <person name="Beno S.M."/>
        </authorList>
    </citation>
    <scope>NUCLEOTIDE SEQUENCE [LARGE SCALE GENOMIC DNA]</scope>
    <source>
        <strain evidence="4 5">FSL R5-0378</strain>
    </source>
</reference>
<feature type="region of interest" description="Disordered" evidence="1">
    <location>
        <begin position="64"/>
        <end position="91"/>
    </location>
</feature>
<evidence type="ECO:0000313" key="4">
    <source>
        <dbReference type="EMBL" id="OMF50215.1"/>
    </source>
</evidence>
<dbReference type="CDD" id="cd12797">
    <property type="entry name" value="M23_peptidase"/>
    <property type="match status" value="1"/>
</dbReference>
<dbReference type="EMBL" id="MRTP01000012">
    <property type="protein sequence ID" value="OMF50215.1"/>
    <property type="molecule type" value="Genomic_DNA"/>
</dbReference>
<dbReference type="SUPFAM" id="SSF51261">
    <property type="entry name" value="Duplicated hybrid motif"/>
    <property type="match status" value="1"/>
</dbReference>
<evidence type="ECO:0000259" key="3">
    <source>
        <dbReference type="Pfam" id="PF01551"/>
    </source>
</evidence>
<dbReference type="PANTHER" id="PTHR21666">
    <property type="entry name" value="PEPTIDASE-RELATED"/>
    <property type="match status" value="1"/>
</dbReference>
<evidence type="ECO:0000313" key="5">
    <source>
        <dbReference type="Proteomes" id="UP000187172"/>
    </source>
</evidence>
<dbReference type="GO" id="GO:0004222">
    <property type="term" value="F:metalloendopeptidase activity"/>
    <property type="evidence" value="ECO:0007669"/>
    <property type="project" value="TreeGrafter"/>
</dbReference>
<dbReference type="InterPro" id="IPR011055">
    <property type="entry name" value="Dup_hybrid_motif"/>
</dbReference>
<dbReference type="InterPro" id="IPR016047">
    <property type="entry name" value="M23ase_b-sheet_dom"/>
</dbReference>
<organism evidence="4 5">
    <name type="scientific">Paenibacillus rhizosphaerae</name>
    <dbReference type="NCBI Taxonomy" id="297318"/>
    <lineage>
        <taxon>Bacteria</taxon>
        <taxon>Bacillati</taxon>
        <taxon>Bacillota</taxon>
        <taxon>Bacilli</taxon>
        <taxon>Bacillales</taxon>
        <taxon>Paenibacillaceae</taxon>
        <taxon>Paenibacillus</taxon>
    </lineage>
</organism>
<dbReference type="InterPro" id="IPR050570">
    <property type="entry name" value="Cell_wall_metabolism_enzyme"/>
</dbReference>
<dbReference type="PANTHER" id="PTHR21666:SF291">
    <property type="entry name" value="STAGE II SPORULATION PROTEIN Q"/>
    <property type="match status" value="1"/>
</dbReference>
<dbReference type="RefSeq" id="WP_076174658.1">
    <property type="nucleotide sequence ID" value="NZ_MRTP01000012.1"/>
</dbReference>
<feature type="compositionally biased region" description="Polar residues" evidence="1">
    <location>
        <begin position="1"/>
        <end position="11"/>
    </location>
</feature>
<evidence type="ECO:0000256" key="2">
    <source>
        <dbReference type="SAM" id="Phobius"/>
    </source>
</evidence>
<sequence>MNEQNKSSQNHGEAPKKVQGEPVNQPSSWKKLLSKRWVYPAAYVAAAAIILTLVWVYQDTSQKNLTQDPAKVTEQSTTASDAAASKDTATDAKDNAVEVTANAEGMVWPVANAKDVKVVKPFYDENGTEENHQAAMVQYDDTFTPNVGVDLARADDQAFDVKAALGGKVTRVDLNPPLTGTVIEITHDNNLKTVYQSLSDAKVKLGDTVKQGDTIGTAGRSEIEKELGNHVHFEVYDKGTPVNPETVLPKQ</sequence>
<feature type="transmembrane region" description="Helical" evidence="2">
    <location>
        <begin position="37"/>
        <end position="57"/>
    </location>
</feature>
<proteinExistence type="predicted"/>
<protein>
    <recommendedName>
        <fullName evidence="3">M23ase beta-sheet core domain-containing protein</fullName>
    </recommendedName>
</protein>
<keyword evidence="2" id="KW-1133">Transmembrane helix</keyword>
<gene>
    <name evidence="4" type="ORF">BK138_28440</name>
</gene>
<dbReference type="AlphaFoldDB" id="A0A1R1EEF4"/>
<feature type="domain" description="M23ase beta-sheet core" evidence="3">
    <location>
        <begin position="146"/>
        <end position="244"/>
    </location>
</feature>
<evidence type="ECO:0000256" key="1">
    <source>
        <dbReference type="SAM" id="MobiDB-lite"/>
    </source>
</evidence>
<keyword evidence="5" id="KW-1185">Reference proteome</keyword>
<accession>A0A1R1EEF4</accession>
<name>A0A1R1EEF4_9BACL</name>
<feature type="region of interest" description="Disordered" evidence="1">
    <location>
        <begin position="1"/>
        <end position="26"/>
    </location>
</feature>
<dbReference type="Proteomes" id="UP000187172">
    <property type="component" value="Unassembled WGS sequence"/>
</dbReference>